<sequence length="102" mass="11660">MYVPCRCSKNDFRGVISQAFEARLAASITLPKDKMFLSRSRLFGHRRAAVVQNIVHSSRGRRSINENLSWHERFFISLLEWPTTLERVNALPPPLCLLSGCS</sequence>
<dbReference type="EMBL" id="KQ434809">
    <property type="protein sequence ID" value="KZC06373.1"/>
    <property type="molecule type" value="Genomic_DNA"/>
</dbReference>
<dbReference type="AlphaFoldDB" id="A0A154P3G7"/>
<protein>
    <submittedName>
        <fullName evidence="1">Uncharacterized protein</fullName>
    </submittedName>
</protein>
<gene>
    <name evidence="1" type="ORF">WN55_10283</name>
</gene>
<name>A0A154P3G7_DUFNO</name>
<evidence type="ECO:0000313" key="2">
    <source>
        <dbReference type="Proteomes" id="UP000076502"/>
    </source>
</evidence>
<keyword evidence="2" id="KW-1185">Reference proteome</keyword>
<dbReference type="Proteomes" id="UP000076502">
    <property type="component" value="Unassembled WGS sequence"/>
</dbReference>
<proteinExistence type="predicted"/>
<organism evidence="1 2">
    <name type="scientific">Dufourea novaeangliae</name>
    <name type="common">Sweat bee</name>
    <dbReference type="NCBI Taxonomy" id="178035"/>
    <lineage>
        <taxon>Eukaryota</taxon>
        <taxon>Metazoa</taxon>
        <taxon>Ecdysozoa</taxon>
        <taxon>Arthropoda</taxon>
        <taxon>Hexapoda</taxon>
        <taxon>Insecta</taxon>
        <taxon>Pterygota</taxon>
        <taxon>Neoptera</taxon>
        <taxon>Endopterygota</taxon>
        <taxon>Hymenoptera</taxon>
        <taxon>Apocrita</taxon>
        <taxon>Aculeata</taxon>
        <taxon>Apoidea</taxon>
        <taxon>Anthophila</taxon>
        <taxon>Halictidae</taxon>
        <taxon>Rophitinae</taxon>
        <taxon>Dufourea</taxon>
    </lineage>
</organism>
<evidence type="ECO:0000313" key="1">
    <source>
        <dbReference type="EMBL" id="KZC06373.1"/>
    </source>
</evidence>
<accession>A0A154P3G7</accession>
<reference evidence="1 2" key="1">
    <citation type="submission" date="2015-07" db="EMBL/GenBank/DDBJ databases">
        <title>The genome of Dufourea novaeangliae.</title>
        <authorList>
            <person name="Pan H."/>
            <person name="Kapheim K."/>
        </authorList>
    </citation>
    <scope>NUCLEOTIDE SEQUENCE [LARGE SCALE GENOMIC DNA]</scope>
    <source>
        <strain evidence="1">0120121106</strain>
        <tissue evidence="1">Whole body</tissue>
    </source>
</reference>